<dbReference type="InterPro" id="IPR020568">
    <property type="entry name" value="Ribosomal_Su5_D2-typ_SF"/>
</dbReference>
<keyword evidence="7 12" id="KW-0808">Transferase</keyword>
<evidence type="ECO:0000256" key="6">
    <source>
        <dbReference type="ARBA" id="ARBA00022576"/>
    </source>
</evidence>
<dbReference type="GO" id="GO:0030170">
    <property type="term" value="F:pyridoxal phosphate binding"/>
    <property type="evidence" value="ECO:0007669"/>
    <property type="project" value="InterPro"/>
</dbReference>
<dbReference type="OrthoDB" id="691673at2759"/>
<dbReference type="GO" id="GO:0005737">
    <property type="term" value="C:cytoplasm"/>
    <property type="evidence" value="ECO:0007669"/>
    <property type="project" value="UniProtKB-SubCell"/>
</dbReference>
<evidence type="ECO:0000256" key="3">
    <source>
        <dbReference type="ARBA" id="ARBA00007441"/>
    </source>
</evidence>
<dbReference type="InterPro" id="IPR001498">
    <property type="entry name" value="Impact_N"/>
</dbReference>
<protein>
    <submittedName>
        <fullName evidence="12">Aromatic amino acid aminotransferase</fullName>
    </submittedName>
</protein>
<dbReference type="Pfam" id="PF01205">
    <property type="entry name" value="Impact_N"/>
    <property type="match status" value="1"/>
</dbReference>
<comment type="similarity">
    <text evidence="3">Belongs to the class-I pyridoxal-phosphate-dependent aminotransferase family.</text>
</comment>
<dbReference type="SUPFAM" id="SSF53383">
    <property type="entry name" value="PLP-dependent transferases"/>
    <property type="match status" value="1"/>
</dbReference>
<evidence type="ECO:0000256" key="4">
    <source>
        <dbReference type="ARBA" id="ARBA00022490"/>
    </source>
</evidence>
<keyword evidence="4" id="KW-0963">Cytoplasm</keyword>
<dbReference type="InterPro" id="IPR016135">
    <property type="entry name" value="UBQ-conjugating_enzyme/RWD"/>
</dbReference>
<evidence type="ECO:0000256" key="9">
    <source>
        <dbReference type="ARBA" id="ARBA00022898"/>
    </source>
</evidence>
<gene>
    <name evidence="12" type="ORF">BDV28DRAFT_157288</name>
</gene>
<evidence type="ECO:0000259" key="11">
    <source>
        <dbReference type="PROSITE" id="PS50908"/>
    </source>
</evidence>
<evidence type="ECO:0000256" key="7">
    <source>
        <dbReference type="ARBA" id="ARBA00022679"/>
    </source>
</evidence>
<feature type="domain" description="RWD" evidence="11">
    <location>
        <begin position="588"/>
        <end position="707"/>
    </location>
</feature>
<dbReference type="SUPFAM" id="SSF54211">
    <property type="entry name" value="Ribosomal protein S5 domain 2-like"/>
    <property type="match status" value="1"/>
</dbReference>
<keyword evidence="8" id="KW-0810">Translation regulation</keyword>
<dbReference type="InterPro" id="IPR036956">
    <property type="entry name" value="Impact_N_sf"/>
</dbReference>
<dbReference type="InterPro" id="IPR006575">
    <property type="entry name" value="RWD_dom"/>
</dbReference>
<dbReference type="GO" id="GO:0006417">
    <property type="term" value="P:regulation of translation"/>
    <property type="evidence" value="ECO:0007669"/>
    <property type="project" value="UniProtKB-KW"/>
</dbReference>
<dbReference type="CDD" id="cd00609">
    <property type="entry name" value="AAT_like"/>
    <property type="match status" value="1"/>
</dbReference>
<evidence type="ECO:0000256" key="1">
    <source>
        <dbReference type="ARBA" id="ARBA00001933"/>
    </source>
</evidence>
<dbReference type="Pfam" id="PF00155">
    <property type="entry name" value="Aminotran_1_2"/>
    <property type="match status" value="1"/>
</dbReference>
<reference evidence="13" key="1">
    <citation type="submission" date="2019-04" db="EMBL/GenBank/DDBJ databases">
        <title>Friends and foes A comparative genomics studyof 23 Aspergillus species from section Flavi.</title>
        <authorList>
            <consortium name="DOE Joint Genome Institute"/>
            <person name="Kjaerbolling I."/>
            <person name="Vesth T."/>
            <person name="Frisvad J.C."/>
            <person name="Nybo J.L."/>
            <person name="Theobald S."/>
            <person name="Kildgaard S."/>
            <person name="Isbrandt T."/>
            <person name="Kuo A."/>
            <person name="Sato A."/>
            <person name="Lyhne E.K."/>
            <person name="Kogle M.E."/>
            <person name="Wiebenga A."/>
            <person name="Kun R.S."/>
            <person name="Lubbers R.J."/>
            <person name="Makela M.R."/>
            <person name="Barry K."/>
            <person name="Chovatia M."/>
            <person name="Clum A."/>
            <person name="Daum C."/>
            <person name="Haridas S."/>
            <person name="He G."/>
            <person name="LaButti K."/>
            <person name="Lipzen A."/>
            <person name="Mondo S."/>
            <person name="Riley R."/>
            <person name="Salamov A."/>
            <person name="Simmons B.A."/>
            <person name="Magnuson J.K."/>
            <person name="Henrissat B."/>
            <person name="Mortensen U.H."/>
            <person name="Larsen T.O."/>
            <person name="Devries R.P."/>
            <person name="Grigoriev I.V."/>
            <person name="Machida M."/>
            <person name="Baker S.E."/>
            <person name="Andersen M.R."/>
        </authorList>
    </citation>
    <scope>NUCLEOTIDE SEQUENCE [LARGE SCALE GENOMIC DNA]</scope>
    <source>
        <strain evidence="13">CBS 553.77</strain>
    </source>
</reference>
<dbReference type="Pfam" id="PF05773">
    <property type="entry name" value="RWD"/>
    <property type="match status" value="1"/>
</dbReference>
<dbReference type="InterPro" id="IPR004839">
    <property type="entry name" value="Aminotransferase_I/II_large"/>
</dbReference>
<evidence type="ECO:0000313" key="12">
    <source>
        <dbReference type="EMBL" id="KAE8353130.1"/>
    </source>
</evidence>
<dbReference type="FunFam" id="3.40.640.10:FF:000127">
    <property type="entry name" value="Aromatic amino acid aminotransferase C56E4.03"/>
    <property type="match status" value="1"/>
</dbReference>
<evidence type="ECO:0000256" key="5">
    <source>
        <dbReference type="ARBA" id="ARBA00022491"/>
    </source>
</evidence>
<dbReference type="GO" id="GO:1901605">
    <property type="term" value="P:alpha-amino acid metabolic process"/>
    <property type="evidence" value="ECO:0007669"/>
    <property type="project" value="TreeGrafter"/>
</dbReference>
<dbReference type="Gene3D" id="3.40.640.10">
    <property type="entry name" value="Type I PLP-dependent aspartate aminotransferase-like (Major domain)"/>
    <property type="match status" value="1"/>
</dbReference>
<comment type="cofactor">
    <cofactor evidence="1">
        <name>pyridoxal 5'-phosphate</name>
        <dbReference type="ChEBI" id="CHEBI:597326"/>
    </cofactor>
</comment>
<dbReference type="Gene3D" id="3.30.230.30">
    <property type="entry name" value="Impact, N-terminal domain"/>
    <property type="match status" value="1"/>
</dbReference>
<dbReference type="SUPFAM" id="SSF54495">
    <property type="entry name" value="UBC-like"/>
    <property type="match status" value="1"/>
</dbReference>
<dbReference type="AlphaFoldDB" id="A0A5N6ZAN9"/>
<keyword evidence="13" id="KW-1185">Reference proteome</keyword>
<name>A0A5N6ZAN9_9EURO</name>
<keyword evidence="10" id="KW-0346">Stress response</keyword>
<dbReference type="InterPro" id="IPR020569">
    <property type="entry name" value="UPF0029_Impact_CS"/>
</dbReference>
<evidence type="ECO:0000256" key="2">
    <source>
        <dbReference type="ARBA" id="ARBA00004496"/>
    </source>
</evidence>
<keyword evidence="9" id="KW-0663">Pyridoxal phosphate</keyword>
<keyword evidence="6 12" id="KW-0032">Aminotransferase</keyword>
<evidence type="ECO:0000313" key="13">
    <source>
        <dbReference type="Proteomes" id="UP000327118"/>
    </source>
</evidence>
<proteinExistence type="inferred from homology"/>
<accession>A0A5N6ZAN9</accession>
<dbReference type="PROSITE" id="PS00910">
    <property type="entry name" value="UPF0029"/>
    <property type="match status" value="1"/>
</dbReference>
<evidence type="ECO:0000256" key="10">
    <source>
        <dbReference type="ARBA" id="ARBA00023016"/>
    </source>
</evidence>
<keyword evidence="5" id="KW-0678">Repressor</keyword>
<organism evidence="12 13">
    <name type="scientific">Aspergillus coremiiformis</name>
    <dbReference type="NCBI Taxonomy" id="138285"/>
    <lineage>
        <taxon>Eukaryota</taxon>
        <taxon>Fungi</taxon>
        <taxon>Dikarya</taxon>
        <taxon>Ascomycota</taxon>
        <taxon>Pezizomycotina</taxon>
        <taxon>Eurotiomycetes</taxon>
        <taxon>Eurotiomycetidae</taxon>
        <taxon>Eurotiales</taxon>
        <taxon>Aspergillaceae</taxon>
        <taxon>Aspergillus</taxon>
        <taxon>Aspergillus subgen. Circumdati</taxon>
    </lineage>
</organism>
<dbReference type="InterPro" id="IPR050859">
    <property type="entry name" value="Class-I_PLP-dep_aminotransf"/>
</dbReference>
<dbReference type="CDD" id="cd23822">
    <property type="entry name" value="RWD_ScYIH1-like"/>
    <property type="match status" value="1"/>
</dbReference>
<sequence>MSPSPPLDLSHHFTSTTKRRERSNIKEIYKYFFIPGIANLAGGLPNASYFPYDTLEAIVATPRRFQSSHSNNDTPEGSGNDAKFSMRMIVPKESNTINLQKKIDITTALQYAIAEGIPPMASFVRQFARHHLHPNVPYAGGPETLLTTGATDGFSKSIEAFTNIWNPERDQTSQREGILCEEFVYMNAIATVRPRGLNIASVAVDAQGMLAHGEGGLADVLDNWDFRKGRRPHLMYTITIGQNPTGGTLSVERRKEIYTLCHQYDIIIIEDDPYWNLQYPSAAVLEAQHRGTPIDATSTKRNYNAHGRSSGYEFLDSLVPSYLSIDTDGRVVRLDTFSKTIAPGCRLGWITAQPAVIERLTRITETATQAPSGFVQAMVANLILGQQPDNESANSSQSNHSWQMDGWVRWLEGLRGGYERRMQSMCSNLEEGKYYIATDTGLQGSGFGDEGWESIEKVPMYDFTWPTGGMFVWIKLRLDTHPLHGKYEPTRLSNALWVHLMQKPYLCLLGPGRLFAPSQGPLDRSWQYCRLCFAAIPEADVKGITVRLVNGFQAFWQRTDLDGLEGDDEDMSKLAQNLTSGVESVLAEEIEAINAIYEPDTVTVNSTAASSSTSSILDLGGSGSTGPLVATVKLRIPEHPHLSFILGFGASYPDTPPKVLGTASTAARGEGKVAVDVLEDILGRTYQPGAVCLFEVINEAVEAFQELNIGGGHNNENGKEEEEEADLKLEDISGLSLKESFGLDSPPDWILSDVVTEKKSVFVGRAAHVTSLEQAQASLDYLLATEKKVAAATHNISAWRIRQQKQSGGKGDSAEMIVQDCDDDGETAAGGRLLHLMQLMDVWDVVVVVTRWYGGVHLGPDRFRIINAVGRDALVKGGFVKESTPGGNEKGKKKGKK</sequence>
<dbReference type="InterPro" id="IPR015424">
    <property type="entry name" value="PyrdxlP-dep_Trfase"/>
</dbReference>
<dbReference type="Proteomes" id="UP000327118">
    <property type="component" value="Unassembled WGS sequence"/>
</dbReference>
<dbReference type="InterPro" id="IPR015421">
    <property type="entry name" value="PyrdxlP-dep_Trfase_major"/>
</dbReference>
<dbReference type="EMBL" id="ML739107">
    <property type="protein sequence ID" value="KAE8353130.1"/>
    <property type="molecule type" value="Genomic_DNA"/>
</dbReference>
<dbReference type="GO" id="GO:0008483">
    <property type="term" value="F:transaminase activity"/>
    <property type="evidence" value="ECO:0007669"/>
    <property type="project" value="UniProtKB-KW"/>
</dbReference>
<dbReference type="PROSITE" id="PS50908">
    <property type="entry name" value="RWD"/>
    <property type="match status" value="1"/>
</dbReference>
<dbReference type="PANTHER" id="PTHR42790">
    <property type="entry name" value="AMINOTRANSFERASE"/>
    <property type="match status" value="1"/>
</dbReference>
<dbReference type="PANTHER" id="PTHR42790:SF1">
    <property type="entry name" value="AROMATIC AMINO ACID AMINOTRANSFERASE, HYPOTHETICAL (EUROFUNG)"/>
    <property type="match status" value="1"/>
</dbReference>
<comment type="subcellular location">
    <subcellularLocation>
        <location evidence="2">Cytoplasm</location>
    </subcellularLocation>
</comment>
<evidence type="ECO:0000256" key="8">
    <source>
        <dbReference type="ARBA" id="ARBA00022845"/>
    </source>
</evidence>